<dbReference type="Pfam" id="PF21711">
    <property type="entry name" value="DCTN5"/>
    <property type="match status" value="1"/>
</dbReference>
<dbReference type="Proteomes" id="UP000242875">
    <property type="component" value="Unassembled WGS sequence"/>
</dbReference>
<dbReference type="GO" id="GO:0005869">
    <property type="term" value="C:dynactin complex"/>
    <property type="evidence" value="ECO:0007669"/>
    <property type="project" value="TreeGrafter"/>
</dbReference>
<dbReference type="InterPro" id="IPR047125">
    <property type="entry name" value="DCTN5"/>
</dbReference>
<dbReference type="CDD" id="cd03359">
    <property type="entry name" value="LbH_Dynactin_5"/>
    <property type="match status" value="1"/>
</dbReference>
<dbReference type="EMBL" id="MVBO01000009">
    <property type="protein sequence ID" value="OZJ05803.1"/>
    <property type="molecule type" value="Genomic_DNA"/>
</dbReference>
<evidence type="ECO:0000256" key="1">
    <source>
        <dbReference type="ARBA" id="ARBA00004245"/>
    </source>
</evidence>
<keyword evidence="2" id="KW-0963">Cytoplasm</keyword>
<comment type="subcellular location">
    <subcellularLocation>
        <location evidence="1">Cytoplasm</location>
        <location evidence="1">Cytoskeleton</location>
    </subcellularLocation>
</comment>
<evidence type="ECO:0000256" key="4">
    <source>
        <dbReference type="ARBA" id="ARBA00034706"/>
    </source>
</evidence>
<keyword evidence="3" id="KW-0206">Cytoskeleton</keyword>
<evidence type="ECO:0000256" key="2">
    <source>
        <dbReference type="ARBA" id="ARBA00022490"/>
    </source>
</evidence>
<dbReference type="PANTHER" id="PTHR46126">
    <property type="entry name" value="DYNACTIN SUBUNIT 5"/>
    <property type="match status" value="1"/>
</dbReference>
<accession>A0A261Y5C3</accession>
<dbReference type="PANTHER" id="PTHR46126:SF1">
    <property type="entry name" value="DYNACTIN SUBUNIT 5"/>
    <property type="match status" value="1"/>
</dbReference>
<reference evidence="6 7" key="1">
    <citation type="journal article" date="2017" name="Mycologia">
        <title>Bifiguratus adelaidae, gen. et sp. nov., a new member of Mucoromycotina in endophytic and soil-dwelling habitats.</title>
        <authorList>
            <person name="Torres-Cruz T.J."/>
            <person name="Billingsley Tobias T.L."/>
            <person name="Almatruk M."/>
            <person name="Hesse C."/>
            <person name="Kuske C.R."/>
            <person name="Desiro A."/>
            <person name="Benucci G.M."/>
            <person name="Bonito G."/>
            <person name="Stajich J.E."/>
            <person name="Dunlap C."/>
            <person name="Arnold A.E."/>
            <person name="Porras-Alfaro A."/>
        </authorList>
    </citation>
    <scope>NUCLEOTIDE SEQUENCE [LARGE SCALE GENOMIC DNA]</scope>
    <source>
        <strain evidence="6 7">AZ0501</strain>
    </source>
</reference>
<proteinExistence type="inferred from homology"/>
<evidence type="ECO:0000313" key="6">
    <source>
        <dbReference type="EMBL" id="OZJ05803.1"/>
    </source>
</evidence>
<dbReference type="SUPFAM" id="SSF51161">
    <property type="entry name" value="Trimeric LpxA-like enzymes"/>
    <property type="match status" value="1"/>
</dbReference>
<dbReference type="InterPro" id="IPR011004">
    <property type="entry name" value="Trimer_LpxA-like_sf"/>
</dbReference>
<evidence type="ECO:0000313" key="7">
    <source>
        <dbReference type="Proteomes" id="UP000242875"/>
    </source>
</evidence>
<gene>
    <name evidence="6" type="ORF">BZG36_00872</name>
</gene>
<organism evidence="6 7">
    <name type="scientific">Bifiguratus adelaidae</name>
    <dbReference type="NCBI Taxonomy" id="1938954"/>
    <lineage>
        <taxon>Eukaryota</taxon>
        <taxon>Fungi</taxon>
        <taxon>Fungi incertae sedis</taxon>
        <taxon>Mucoromycota</taxon>
        <taxon>Mucoromycotina</taxon>
        <taxon>Endogonomycetes</taxon>
        <taxon>Endogonales</taxon>
        <taxon>Endogonales incertae sedis</taxon>
        <taxon>Bifiguratus</taxon>
    </lineage>
</organism>
<sequence length="187" mass="20560">MELPVLSFNKQNYIQTASNIVSRKSVICGSQNIVLGGKTIIDDECVIRGDLRRIGGPNTVAVAIGRYCLLSKGSVIRPPYKTYKGVFSYYPMKIGDHVTIGESTIVEAASIGSFVHIGKNVVIGRFAIIKECCYIADDTIIPPNTVIPSFSIYEGTPGTFNSELPECTQEMYELATRDYYTKFVPQA</sequence>
<comment type="caution">
    <text evidence="6">The sequence shown here is derived from an EMBL/GenBank/DDBJ whole genome shotgun (WGS) entry which is preliminary data.</text>
</comment>
<name>A0A261Y5C3_9FUNG</name>
<evidence type="ECO:0000256" key="5">
    <source>
        <dbReference type="ARBA" id="ARBA00034865"/>
    </source>
</evidence>
<protein>
    <recommendedName>
        <fullName evidence="5">Dynactin subunit 5</fullName>
    </recommendedName>
</protein>
<comment type="similarity">
    <text evidence="4">Belongs to the dynactin subunits 5/6 family. Dynactin subunit 5 subfamily.</text>
</comment>
<keyword evidence="7" id="KW-1185">Reference proteome</keyword>
<dbReference type="AlphaFoldDB" id="A0A261Y5C3"/>
<dbReference type="OrthoDB" id="417208at2759"/>
<evidence type="ECO:0000256" key="3">
    <source>
        <dbReference type="ARBA" id="ARBA00023212"/>
    </source>
</evidence>
<dbReference type="Gene3D" id="2.160.10.10">
    <property type="entry name" value="Hexapeptide repeat proteins"/>
    <property type="match status" value="1"/>
</dbReference>